<evidence type="ECO:0000313" key="2">
    <source>
        <dbReference type="Proteomes" id="UP000829291"/>
    </source>
</evidence>
<feature type="region of interest" description="Disordered" evidence="1">
    <location>
        <begin position="437"/>
        <end position="470"/>
    </location>
</feature>
<dbReference type="RefSeq" id="XP_046590283.1">
    <property type="nucleotide sequence ID" value="XM_046734327.1"/>
</dbReference>
<feature type="compositionally biased region" description="Polar residues" evidence="1">
    <location>
        <begin position="442"/>
        <end position="453"/>
    </location>
</feature>
<keyword evidence="2" id="KW-1185">Reference proteome</keyword>
<gene>
    <name evidence="3" type="primary">LOC124293459</name>
</gene>
<evidence type="ECO:0000313" key="3">
    <source>
        <dbReference type="RefSeq" id="XP_046590283.1"/>
    </source>
</evidence>
<dbReference type="GeneID" id="124293459"/>
<feature type="compositionally biased region" description="Polar residues" evidence="1">
    <location>
        <begin position="549"/>
        <end position="559"/>
    </location>
</feature>
<dbReference type="Proteomes" id="UP000829291">
    <property type="component" value="Chromosome 3"/>
</dbReference>
<feature type="region of interest" description="Disordered" evidence="1">
    <location>
        <begin position="549"/>
        <end position="568"/>
    </location>
</feature>
<evidence type="ECO:0000256" key="1">
    <source>
        <dbReference type="SAM" id="MobiDB-lite"/>
    </source>
</evidence>
<accession>A0ABM3FQK0</accession>
<protein>
    <submittedName>
        <fullName evidence="3">Uncharacterized protein LOC124293459</fullName>
    </submittedName>
</protein>
<organism evidence="2 3">
    <name type="scientific">Neodiprion lecontei</name>
    <name type="common">Redheaded pine sawfly</name>
    <dbReference type="NCBI Taxonomy" id="441921"/>
    <lineage>
        <taxon>Eukaryota</taxon>
        <taxon>Metazoa</taxon>
        <taxon>Ecdysozoa</taxon>
        <taxon>Arthropoda</taxon>
        <taxon>Hexapoda</taxon>
        <taxon>Insecta</taxon>
        <taxon>Pterygota</taxon>
        <taxon>Neoptera</taxon>
        <taxon>Endopterygota</taxon>
        <taxon>Hymenoptera</taxon>
        <taxon>Tenthredinoidea</taxon>
        <taxon>Diprionidae</taxon>
        <taxon>Diprioninae</taxon>
        <taxon>Neodiprion</taxon>
    </lineage>
</organism>
<reference evidence="3" key="1">
    <citation type="submission" date="2025-08" db="UniProtKB">
        <authorList>
            <consortium name="RefSeq"/>
        </authorList>
    </citation>
    <scope>IDENTIFICATION</scope>
    <source>
        <tissue evidence="3">Thorax and Abdomen</tissue>
    </source>
</reference>
<sequence length="964" mass="108506">MAEMQLQTRVTSDTIRDLWNSLKSPQQQQRFQYSQRHQQNLQCGQQQPHHLPYNKHSHLQCGFQHQTAPVRLGRYPSSSESIGIVRQSPPPMLSAEVPEFFPKGPMSRLKDYQKQSVPLQFFPSSAERSYQEELFPYNKGRIPGSGNVLQNAGIPIQQVSNATSITRPSHQWIQRPSRALHIQVPVCPSPRQPVCTPLQPICPAFIQRRIQVQDKFAGNVTQQNIGPASTAIPVYQKPPELYNDPSQRRKNQGVDFNNLILLTKSAMKARRNQSKNPQQSSSFILESRQPNLKSEIDVLQWLEKGYPKRAKEFVAVNTLVSDFRSFELKCNDERTVLLNQNIEEENNDPKDVPSPDLDKSLAKLSEVDTSSDIPTKRRLYRDVLTNSSSPGIITENIFDRRYDELERQAMEQYRTSEECLALKYQELERQAMEQYRNCDSGAGSTSNSQSHNPSPAPPVKSKQQDQSKSVIEDKECIGGHKCSGFGHCSPVKNAPSPKKKGTQPHQQITILRPESRLGVSACLHRGDFHNKCSRPAVVTKSLTALNQRLYQDSKNTTRGASGDKIDGTARASPKRRLILMSPSKLESDAVMTGTPDLEGTYTFQSMNRRISESYQNSEVIQTGGGDEKVTILRSPRMEGIRKQLFLSNEGLMDSSPESLAIRLLESTEGGGPCMKMEFLKSSKEKIVSVSSETSIAPVIVTAKEAQQKSFLSTIGYSLWKEELAHQKISNRATRNKKKQCKPHNIVTIEKPQLHCTNTLLMKPIDLSPQAKDADIELVDIGPHDNITVTKVRNVLTISEFHLKSKTNNGDRKIFPSSHFVPTTFKNGNHLRVTNFFPYYCSSTLDNTSLHVCTSYRSGRAEDTEKIVFHADLHSDPANLFQPAQIDLKNKIWSENILTVRWYNVQPTKVYNLRLLSPFQLLPLWNNYKTNSLQGSIGAGTAPMPGRTQTGSVTSIIVHNPTLQS</sequence>
<name>A0ABM3FQK0_NEOLC</name>
<proteinExistence type="predicted"/>